<dbReference type="InterPro" id="IPR001387">
    <property type="entry name" value="Cro/C1-type_HTH"/>
</dbReference>
<keyword evidence="7" id="KW-1185">Reference proteome</keyword>
<dbReference type="GO" id="GO:0003700">
    <property type="term" value="F:DNA-binding transcription factor activity"/>
    <property type="evidence" value="ECO:0007669"/>
    <property type="project" value="TreeGrafter"/>
</dbReference>
<name>A0A316EHI8_9ACTN</name>
<keyword evidence="3" id="KW-0804">Transcription</keyword>
<dbReference type="SUPFAM" id="SSF47413">
    <property type="entry name" value="lambda repressor-like DNA-binding domains"/>
    <property type="match status" value="1"/>
</dbReference>
<dbReference type="GO" id="GO:0000976">
    <property type="term" value="F:transcription cis-regulatory region binding"/>
    <property type="evidence" value="ECO:0007669"/>
    <property type="project" value="TreeGrafter"/>
</dbReference>
<dbReference type="Gene3D" id="3.40.50.2300">
    <property type="match status" value="2"/>
</dbReference>
<keyword evidence="2" id="KW-0238">DNA-binding</keyword>
<dbReference type="AlphaFoldDB" id="A0A316EHI8"/>
<comment type="caution">
    <text evidence="6">The sequence shown here is derived from an EMBL/GenBank/DDBJ whole genome shotgun (WGS) entry which is preliminary data.</text>
</comment>
<keyword evidence="1" id="KW-0805">Transcription regulation</keyword>
<dbReference type="RefSeq" id="WP_109603015.1">
    <property type="nucleotide sequence ID" value="NZ_BONA01000109.1"/>
</dbReference>
<dbReference type="InterPro" id="IPR028082">
    <property type="entry name" value="Peripla_BP_I"/>
</dbReference>
<proteinExistence type="predicted"/>
<dbReference type="InterPro" id="IPR000843">
    <property type="entry name" value="HTH_LacI"/>
</dbReference>
<evidence type="ECO:0000256" key="1">
    <source>
        <dbReference type="ARBA" id="ARBA00023015"/>
    </source>
</evidence>
<reference evidence="6 7" key="1">
    <citation type="submission" date="2018-05" db="EMBL/GenBank/DDBJ databases">
        <title>Genomic Encyclopedia of Archaeal and Bacterial Type Strains, Phase II (KMG-II): from individual species to whole genera.</title>
        <authorList>
            <person name="Goeker M."/>
        </authorList>
    </citation>
    <scope>NUCLEOTIDE SEQUENCE [LARGE SCALE GENOMIC DNA]</scope>
    <source>
        <strain evidence="6 7">DSM 45184</strain>
    </source>
</reference>
<dbReference type="PROSITE" id="PS00356">
    <property type="entry name" value="HTH_LACI_1"/>
    <property type="match status" value="1"/>
</dbReference>
<feature type="domain" description="HTH cro/C1-type" evidence="5">
    <location>
        <begin position="3"/>
        <end position="32"/>
    </location>
</feature>
<dbReference type="PROSITE" id="PS50943">
    <property type="entry name" value="HTH_CROC1"/>
    <property type="match status" value="1"/>
</dbReference>
<protein>
    <submittedName>
        <fullName evidence="6">LacI family transcriptional regulator</fullName>
    </submittedName>
</protein>
<evidence type="ECO:0000259" key="4">
    <source>
        <dbReference type="PROSITE" id="PS50932"/>
    </source>
</evidence>
<dbReference type="Gene3D" id="1.10.260.40">
    <property type="entry name" value="lambda repressor-like DNA-binding domains"/>
    <property type="match status" value="1"/>
</dbReference>
<dbReference type="CDD" id="cd06267">
    <property type="entry name" value="PBP1_LacI_sugar_binding-like"/>
    <property type="match status" value="1"/>
</dbReference>
<accession>A0A316EHI8</accession>
<gene>
    <name evidence="6" type="ORF">BC793_14639</name>
</gene>
<evidence type="ECO:0000313" key="6">
    <source>
        <dbReference type="EMBL" id="PWK29524.1"/>
    </source>
</evidence>
<evidence type="ECO:0000256" key="2">
    <source>
        <dbReference type="ARBA" id="ARBA00023125"/>
    </source>
</evidence>
<dbReference type="InterPro" id="IPR010982">
    <property type="entry name" value="Lambda_DNA-bd_dom_sf"/>
</dbReference>
<organism evidence="6 7">
    <name type="scientific">Actinoplanes xinjiangensis</name>
    <dbReference type="NCBI Taxonomy" id="512350"/>
    <lineage>
        <taxon>Bacteria</taxon>
        <taxon>Bacillati</taxon>
        <taxon>Actinomycetota</taxon>
        <taxon>Actinomycetes</taxon>
        <taxon>Micromonosporales</taxon>
        <taxon>Micromonosporaceae</taxon>
        <taxon>Actinoplanes</taxon>
    </lineage>
</organism>
<dbReference type="Proteomes" id="UP000245697">
    <property type="component" value="Unassembled WGS sequence"/>
</dbReference>
<feature type="domain" description="HTH lacI-type" evidence="4">
    <location>
        <begin position="2"/>
        <end position="56"/>
    </location>
</feature>
<dbReference type="Pfam" id="PF13377">
    <property type="entry name" value="Peripla_BP_3"/>
    <property type="match status" value="1"/>
</dbReference>
<evidence type="ECO:0000313" key="7">
    <source>
        <dbReference type="Proteomes" id="UP000245697"/>
    </source>
</evidence>
<evidence type="ECO:0000256" key="3">
    <source>
        <dbReference type="ARBA" id="ARBA00023163"/>
    </source>
</evidence>
<evidence type="ECO:0000259" key="5">
    <source>
        <dbReference type="PROSITE" id="PS50943"/>
    </source>
</evidence>
<dbReference type="PANTHER" id="PTHR30146">
    <property type="entry name" value="LACI-RELATED TRANSCRIPTIONAL REPRESSOR"/>
    <property type="match status" value="1"/>
</dbReference>
<dbReference type="PANTHER" id="PTHR30146:SF153">
    <property type="entry name" value="LACTOSE OPERON REPRESSOR"/>
    <property type="match status" value="1"/>
</dbReference>
<dbReference type="SMART" id="SM00354">
    <property type="entry name" value="HTH_LACI"/>
    <property type="match status" value="1"/>
</dbReference>
<dbReference type="InterPro" id="IPR046335">
    <property type="entry name" value="LacI/GalR-like_sensor"/>
</dbReference>
<dbReference type="OrthoDB" id="252678at2"/>
<sequence length="338" mass="36188">MPTINDVAKAAGVSPSTVSYVLSGRRPISAETRARVQAAIAELGFHPHAGARALASSKTNVLALVAPLRVDVNVPVIMQFATAVVTAARSYNHDVLLLTKDEGTAGLERVAHSTMVDALILMDLERDDLRIPALRKLKQPSVLIGLPSDHTGIACVDLDFAAAAREALTHLAGHGHRRIGLVGPSPAVYRRQTTYADRFLAGFLEASAELELRTVTHPCEPGAAGVRTCLADLDAELDGITALVVHNEEALRPLLDLLHATGRRVPDDVSIVAVCPRDVATAMPIHLTSIDIPAHDVGTLAVETAMRLLDGRRVEYTRLLAPSLVERDSCREISTSHR</sequence>
<dbReference type="CDD" id="cd01392">
    <property type="entry name" value="HTH_LacI"/>
    <property type="match status" value="1"/>
</dbReference>
<dbReference type="SUPFAM" id="SSF53822">
    <property type="entry name" value="Periplasmic binding protein-like I"/>
    <property type="match status" value="1"/>
</dbReference>
<dbReference type="EMBL" id="QGGR01000046">
    <property type="protein sequence ID" value="PWK29524.1"/>
    <property type="molecule type" value="Genomic_DNA"/>
</dbReference>
<dbReference type="PROSITE" id="PS50932">
    <property type="entry name" value="HTH_LACI_2"/>
    <property type="match status" value="1"/>
</dbReference>
<dbReference type="Pfam" id="PF00356">
    <property type="entry name" value="LacI"/>
    <property type="match status" value="1"/>
</dbReference>